<dbReference type="InterPro" id="IPR038396">
    <property type="entry name" value="SpoIIAA-like_sf"/>
</dbReference>
<protein>
    <submittedName>
        <fullName evidence="1">STAS/SEC14 domain-containing protein</fullName>
    </submittedName>
</protein>
<dbReference type="AlphaFoldDB" id="A0A9D2LD90"/>
<name>A0A9D2LD90_9MICO</name>
<gene>
    <name evidence="1" type="ORF">H9786_08180</name>
</gene>
<reference evidence="1" key="1">
    <citation type="journal article" date="2021" name="PeerJ">
        <title>Extensive microbial diversity within the chicken gut microbiome revealed by metagenomics and culture.</title>
        <authorList>
            <person name="Gilroy R."/>
            <person name="Ravi A."/>
            <person name="Getino M."/>
            <person name="Pursley I."/>
            <person name="Horton D.L."/>
            <person name="Alikhan N.F."/>
            <person name="Baker D."/>
            <person name="Gharbi K."/>
            <person name="Hall N."/>
            <person name="Watson M."/>
            <person name="Adriaenssens E.M."/>
            <person name="Foster-Nyarko E."/>
            <person name="Jarju S."/>
            <person name="Secka A."/>
            <person name="Antonio M."/>
            <person name="Oren A."/>
            <person name="Chaudhuri R.R."/>
            <person name="La Ragione R."/>
            <person name="Hildebrand F."/>
            <person name="Pallen M.J."/>
        </authorList>
    </citation>
    <scope>NUCLEOTIDE SEQUENCE</scope>
    <source>
        <strain evidence="1">ChiHjej13B12-24818</strain>
    </source>
</reference>
<dbReference type="Pfam" id="PF11964">
    <property type="entry name" value="SpoIIAA-like"/>
    <property type="match status" value="1"/>
</dbReference>
<proteinExistence type="predicted"/>
<dbReference type="EMBL" id="DWZH01000060">
    <property type="protein sequence ID" value="HJB10494.1"/>
    <property type="molecule type" value="Genomic_DNA"/>
</dbReference>
<dbReference type="InterPro" id="IPR036513">
    <property type="entry name" value="STAS_dom_sf"/>
</dbReference>
<sequence length="118" mass="12769">MLTSSTIEGTNIVTATYDGSLSAEDMDAVRTDLQATKAAHGSVRLLMEYGDIDIGRIEPEALWKDLKTAGMLGDIERCALVTDSNWIEKLGAAAGRVTSVEMLTFSTDQRDEALAWLS</sequence>
<reference evidence="1" key="2">
    <citation type="submission" date="2021-04" db="EMBL/GenBank/DDBJ databases">
        <authorList>
            <person name="Gilroy R."/>
        </authorList>
    </citation>
    <scope>NUCLEOTIDE SEQUENCE</scope>
    <source>
        <strain evidence="1">ChiHjej13B12-24818</strain>
    </source>
</reference>
<dbReference type="Gene3D" id="3.40.50.10600">
    <property type="entry name" value="SpoIIaa-like domains"/>
    <property type="match status" value="1"/>
</dbReference>
<evidence type="ECO:0000313" key="1">
    <source>
        <dbReference type="EMBL" id="HJB10494.1"/>
    </source>
</evidence>
<dbReference type="SUPFAM" id="SSF52091">
    <property type="entry name" value="SpoIIaa-like"/>
    <property type="match status" value="1"/>
</dbReference>
<dbReference type="InterPro" id="IPR021866">
    <property type="entry name" value="SpoIIAA-like"/>
</dbReference>
<dbReference type="Proteomes" id="UP000823823">
    <property type="component" value="Unassembled WGS sequence"/>
</dbReference>
<evidence type="ECO:0000313" key="2">
    <source>
        <dbReference type="Proteomes" id="UP000823823"/>
    </source>
</evidence>
<comment type="caution">
    <text evidence="1">The sequence shown here is derived from an EMBL/GenBank/DDBJ whole genome shotgun (WGS) entry which is preliminary data.</text>
</comment>
<accession>A0A9D2LD90</accession>
<organism evidence="1 2">
    <name type="scientific">Candidatus Brachybacterium merdavium</name>
    <dbReference type="NCBI Taxonomy" id="2838513"/>
    <lineage>
        <taxon>Bacteria</taxon>
        <taxon>Bacillati</taxon>
        <taxon>Actinomycetota</taxon>
        <taxon>Actinomycetes</taxon>
        <taxon>Micrococcales</taxon>
        <taxon>Dermabacteraceae</taxon>
        <taxon>Brachybacterium</taxon>
    </lineage>
</organism>